<dbReference type="AlphaFoldDB" id="A0A2U2J5C1"/>
<protein>
    <submittedName>
        <fullName evidence="1">Uncharacterized protein</fullName>
    </submittedName>
</protein>
<reference evidence="1 2" key="1">
    <citation type="submission" date="2018-05" db="EMBL/GenBank/DDBJ databases">
        <title>Genome of Sphingosinicella humi QZX222.</title>
        <authorList>
            <person name="Qiao Z."/>
            <person name="Wang G."/>
        </authorList>
    </citation>
    <scope>NUCLEOTIDE SEQUENCE [LARGE SCALE GENOMIC DNA]</scope>
    <source>
        <strain evidence="1 2">QZX222</strain>
    </source>
</reference>
<name>A0A2U2J5C1_9SPHN</name>
<evidence type="ECO:0000313" key="1">
    <source>
        <dbReference type="EMBL" id="PWG03530.1"/>
    </source>
</evidence>
<organism evidence="1 2">
    <name type="scientific">Allosphingosinicella humi</name>
    <dbReference type="NCBI Taxonomy" id="2068657"/>
    <lineage>
        <taxon>Bacteria</taxon>
        <taxon>Pseudomonadati</taxon>
        <taxon>Pseudomonadota</taxon>
        <taxon>Alphaproteobacteria</taxon>
        <taxon>Sphingomonadales</taxon>
        <taxon>Sphingomonadaceae</taxon>
        <taxon>Allosphingosinicella</taxon>
    </lineage>
</organism>
<dbReference type="Proteomes" id="UP000245916">
    <property type="component" value="Unassembled WGS sequence"/>
</dbReference>
<keyword evidence="2" id="KW-1185">Reference proteome</keyword>
<gene>
    <name evidence="1" type="ORF">DF286_12085</name>
</gene>
<dbReference type="EMBL" id="QFFF01000001">
    <property type="protein sequence ID" value="PWG03530.1"/>
    <property type="molecule type" value="Genomic_DNA"/>
</dbReference>
<accession>A0A2U2J5C1</accession>
<evidence type="ECO:0000313" key="2">
    <source>
        <dbReference type="Proteomes" id="UP000245916"/>
    </source>
</evidence>
<proteinExistence type="predicted"/>
<sequence length="89" mass="9921">MTRLVRSGGRQDRIREELRKRLQRKVDREPSKSGDTEADLEQLINDAIRSDRITAAQADRMRALVASGKLDPELLHSRLAALGTGLAEA</sequence>
<comment type="caution">
    <text evidence="1">The sequence shown here is derived from an EMBL/GenBank/DDBJ whole genome shotgun (WGS) entry which is preliminary data.</text>
</comment>